<proteinExistence type="predicted"/>
<dbReference type="Proteomes" id="UP000887159">
    <property type="component" value="Unassembled WGS sequence"/>
</dbReference>
<evidence type="ECO:0000313" key="2">
    <source>
        <dbReference type="Proteomes" id="UP000887159"/>
    </source>
</evidence>
<gene>
    <name evidence="1" type="ORF">TNCV_4719301</name>
</gene>
<keyword evidence="2" id="KW-1185">Reference proteome</keyword>
<dbReference type="AlphaFoldDB" id="A0A8X6W5Z8"/>
<name>A0A8X6W5Z8_TRICX</name>
<accession>A0A8X6W5Z8</accession>
<sequence length="71" mass="7517">MEVTKDSSDVYVKQSTNLTHASFFTAAGGAGGGGANAGADIDMPEVESQSAPYSLRLNSLTQHYPTKFYDI</sequence>
<reference evidence="1" key="1">
    <citation type="submission" date="2020-08" db="EMBL/GenBank/DDBJ databases">
        <title>Multicomponent nature underlies the extraordinary mechanical properties of spider dragline silk.</title>
        <authorList>
            <person name="Kono N."/>
            <person name="Nakamura H."/>
            <person name="Mori M."/>
            <person name="Yoshida Y."/>
            <person name="Ohtoshi R."/>
            <person name="Malay A.D."/>
            <person name="Moran D.A.P."/>
            <person name="Tomita M."/>
            <person name="Numata K."/>
            <person name="Arakawa K."/>
        </authorList>
    </citation>
    <scope>NUCLEOTIDE SEQUENCE</scope>
</reference>
<evidence type="ECO:0000313" key="1">
    <source>
        <dbReference type="EMBL" id="GFY28794.1"/>
    </source>
</evidence>
<comment type="caution">
    <text evidence="1">The sequence shown here is derived from an EMBL/GenBank/DDBJ whole genome shotgun (WGS) entry which is preliminary data.</text>
</comment>
<organism evidence="1 2">
    <name type="scientific">Trichonephila clavipes</name>
    <name type="common">Golden silk orbweaver</name>
    <name type="synonym">Nephila clavipes</name>
    <dbReference type="NCBI Taxonomy" id="2585209"/>
    <lineage>
        <taxon>Eukaryota</taxon>
        <taxon>Metazoa</taxon>
        <taxon>Ecdysozoa</taxon>
        <taxon>Arthropoda</taxon>
        <taxon>Chelicerata</taxon>
        <taxon>Arachnida</taxon>
        <taxon>Araneae</taxon>
        <taxon>Araneomorphae</taxon>
        <taxon>Entelegynae</taxon>
        <taxon>Araneoidea</taxon>
        <taxon>Nephilidae</taxon>
        <taxon>Trichonephila</taxon>
    </lineage>
</organism>
<protein>
    <submittedName>
        <fullName evidence="1">Uncharacterized protein</fullName>
    </submittedName>
</protein>
<dbReference type="EMBL" id="BMAU01021387">
    <property type="protein sequence ID" value="GFY28794.1"/>
    <property type="molecule type" value="Genomic_DNA"/>
</dbReference>